<accession>A0ABQ6H2L9</accession>
<dbReference type="EMBL" id="BSSU01000003">
    <property type="protein sequence ID" value="GLX81121.1"/>
    <property type="molecule type" value="Genomic_DNA"/>
</dbReference>
<organism evidence="2 3">
    <name type="scientific">Thalassotalea eurytherma</name>
    <dbReference type="NCBI Taxonomy" id="1144278"/>
    <lineage>
        <taxon>Bacteria</taxon>
        <taxon>Pseudomonadati</taxon>
        <taxon>Pseudomonadota</taxon>
        <taxon>Gammaproteobacteria</taxon>
        <taxon>Alteromonadales</taxon>
        <taxon>Colwelliaceae</taxon>
        <taxon>Thalassotalea</taxon>
    </lineage>
</organism>
<name>A0ABQ6H2L9_9GAMM</name>
<dbReference type="InterPro" id="IPR041667">
    <property type="entry name" value="Cupin_8"/>
</dbReference>
<dbReference type="SUPFAM" id="SSF51197">
    <property type="entry name" value="Clavaminate synthase-like"/>
    <property type="match status" value="1"/>
</dbReference>
<keyword evidence="3" id="KW-1185">Reference proteome</keyword>
<evidence type="ECO:0000313" key="3">
    <source>
        <dbReference type="Proteomes" id="UP001157133"/>
    </source>
</evidence>
<gene>
    <name evidence="2" type="ORF">theurythT_05730</name>
</gene>
<dbReference type="PANTHER" id="PTHR12461">
    <property type="entry name" value="HYPOXIA-INDUCIBLE FACTOR 1 ALPHA INHIBITOR-RELATED"/>
    <property type="match status" value="1"/>
</dbReference>
<dbReference type="Proteomes" id="UP001157133">
    <property type="component" value="Unassembled WGS sequence"/>
</dbReference>
<dbReference type="PROSITE" id="PS51184">
    <property type="entry name" value="JMJC"/>
    <property type="match status" value="1"/>
</dbReference>
<dbReference type="RefSeq" id="WP_284206453.1">
    <property type="nucleotide sequence ID" value="NZ_BSSU01000003.1"/>
</dbReference>
<sequence>MLTIERQTKTISGVTSDNILEHIQDATQPIVFKDFASQWPIVLSGKISDSAGTDYIRSIYSKEPVSACLGDPDTKGRVFYNKEMTGFNYGGGKVDLNIVLDKLLDHANDSEPPTMYMGSTEVNRWFPNFTSQNSSGLESCAPLTSMWIGNQSKIAAHYDFPHNLAISVVGQRRFTLFPPEQIDNLYVGPMEFAPGGQDISLVDFDAPDFKKFPKFKQAIEAAQVAELSAGDALFLPSMWWHHVEGRNALNVLVTHWWRDTPAYMGRPNNALMAAMLSIRSLPKEQRQAWQSIFNHYIFEHDNTDLNHIPEHALDILKMPLDETSARKIRADLLNKLKR</sequence>
<feature type="domain" description="JmjC" evidence="1">
    <location>
        <begin position="101"/>
        <end position="272"/>
    </location>
</feature>
<dbReference type="PANTHER" id="PTHR12461:SF105">
    <property type="entry name" value="HYPOXIA-INDUCIBLE FACTOR 1-ALPHA INHIBITOR"/>
    <property type="match status" value="1"/>
</dbReference>
<dbReference type="Pfam" id="PF13621">
    <property type="entry name" value="Cupin_8"/>
    <property type="match status" value="1"/>
</dbReference>
<dbReference type="InterPro" id="IPR003347">
    <property type="entry name" value="JmjC_dom"/>
</dbReference>
<dbReference type="Gene3D" id="2.60.120.650">
    <property type="entry name" value="Cupin"/>
    <property type="match status" value="1"/>
</dbReference>
<protein>
    <submittedName>
        <fullName evidence="2">Cupin</fullName>
    </submittedName>
</protein>
<reference evidence="2 3" key="1">
    <citation type="submission" date="2023-03" db="EMBL/GenBank/DDBJ databases">
        <title>Draft genome sequence of Thalassotalea eurytherma JCM 18482T.</title>
        <authorList>
            <person name="Sawabe T."/>
        </authorList>
    </citation>
    <scope>NUCLEOTIDE SEQUENCE [LARGE SCALE GENOMIC DNA]</scope>
    <source>
        <strain evidence="2 3">JCM 18482</strain>
    </source>
</reference>
<proteinExistence type="predicted"/>
<comment type="caution">
    <text evidence="2">The sequence shown here is derived from an EMBL/GenBank/DDBJ whole genome shotgun (WGS) entry which is preliminary data.</text>
</comment>
<evidence type="ECO:0000259" key="1">
    <source>
        <dbReference type="PROSITE" id="PS51184"/>
    </source>
</evidence>
<evidence type="ECO:0000313" key="2">
    <source>
        <dbReference type="EMBL" id="GLX81121.1"/>
    </source>
</evidence>
<dbReference type="SMART" id="SM00558">
    <property type="entry name" value="JmjC"/>
    <property type="match status" value="1"/>
</dbReference>